<accession>A0A4R8RMX7</accession>
<gene>
    <name evidence="3" type="primary">plr1-1</name>
    <name evidence="3" type="ORF">CTRI78_v003468</name>
</gene>
<dbReference type="PANTHER" id="PTHR43625:SF78">
    <property type="entry name" value="PYRIDOXAL REDUCTASE-RELATED"/>
    <property type="match status" value="1"/>
</dbReference>
<feature type="domain" description="NADP-dependent oxidoreductase" evidence="2">
    <location>
        <begin position="11"/>
        <end position="308"/>
    </location>
</feature>
<dbReference type="SUPFAM" id="SSF51430">
    <property type="entry name" value="NAD(P)-linked oxidoreductase"/>
    <property type="match status" value="1"/>
</dbReference>
<evidence type="ECO:0000313" key="3">
    <source>
        <dbReference type="EMBL" id="TDZ65860.1"/>
    </source>
</evidence>
<evidence type="ECO:0000313" key="4">
    <source>
        <dbReference type="Proteomes" id="UP000295703"/>
    </source>
</evidence>
<dbReference type="InterPro" id="IPR036812">
    <property type="entry name" value="NAD(P)_OxRdtase_dom_sf"/>
</dbReference>
<dbReference type="AlphaFoldDB" id="A0A4R8RMX7"/>
<dbReference type="GO" id="GO:0016491">
    <property type="term" value="F:oxidoreductase activity"/>
    <property type="evidence" value="ECO:0007669"/>
    <property type="project" value="UniProtKB-KW"/>
</dbReference>
<keyword evidence="4" id="KW-1185">Reference proteome</keyword>
<dbReference type="EMBL" id="RYZW01000021">
    <property type="protein sequence ID" value="TDZ65860.1"/>
    <property type="molecule type" value="Genomic_DNA"/>
</dbReference>
<dbReference type="GO" id="GO:0005737">
    <property type="term" value="C:cytoplasm"/>
    <property type="evidence" value="ECO:0007669"/>
    <property type="project" value="TreeGrafter"/>
</dbReference>
<protein>
    <submittedName>
        <fullName evidence="3">Pyridoxal reductase</fullName>
    </submittedName>
</protein>
<evidence type="ECO:0000256" key="1">
    <source>
        <dbReference type="ARBA" id="ARBA00023002"/>
    </source>
</evidence>
<comment type="caution">
    <text evidence="3">The sequence shown here is derived from an EMBL/GenBank/DDBJ whole genome shotgun (WGS) entry which is preliminary data.</text>
</comment>
<dbReference type="CDD" id="cd19077">
    <property type="entry name" value="AKR_AKR8A1-2"/>
    <property type="match status" value="1"/>
</dbReference>
<name>A0A4R8RMX7_COLTR</name>
<evidence type="ECO:0000259" key="2">
    <source>
        <dbReference type="Pfam" id="PF00248"/>
    </source>
</evidence>
<dbReference type="InterPro" id="IPR023210">
    <property type="entry name" value="NADP_OxRdtase_dom"/>
</dbReference>
<dbReference type="InterPro" id="IPR050791">
    <property type="entry name" value="Aldo-Keto_reductase"/>
</dbReference>
<dbReference type="Proteomes" id="UP000295703">
    <property type="component" value="Unassembled WGS sequence"/>
</dbReference>
<reference evidence="3 4" key="1">
    <citation type="submission" date="2018-12" db="EMBL/GenBank/DDBJ databases">
        <title>Genome sequence and assembly of Colletotrichum trifolii.</title>
        <authorList>
            <person name="Gan P."/>
            <person name="Shirasu K."/>
        </authorList>
    </citation>
    <scope>NUCLEOTIDE SEQUENCE [LARGE SCALE GENOMIC DNA]</scope>
    <source>
        <strain evidence="3 4">543-2</strain>
    </source>
</reference>
<organism evidence="3 4">
    <name type="scientific">Colletotrichum trifolii</name>
    <dbReference type="NCBI Taxonomy" id="5466"/>
    <lineage>
        <taxon>Eukaryota</taxon>
        <taxon>Fungi</taxon>
        <taxon>Dikarya</taxon>
        <taxon>Ascomycota</taxon>
        <taxon>Pezizomycotina</taxon>
        <taxon>Sordariomycetes</taxon>
        <taxon>Hypocreomycetidae</taxon>
        <taxon>Glomerellales</taxon>
        <taxon>Glomerellaceae</taxon>
        <taxon>Colletotrichum</taxon>
        <taxon>Colletotrichum orbiculare species complex</taxon>
    </lineage>
</organism>
<proteinExistence type="predicted"/>
<dbReference type="PANTHER" id="PTHR43625">
    <property type="entry name" value="AFLATOXIN B1 ALDEHYDE REDUCTASE"/>
    <property type="match status" value="1"/>
</dbReference>
<dbReference type="Pfam" id="PF00248">
    <property type="entry name" value="Aldo_ket_red"/>
    <property type="match status" value="1"/>
</dbReference>
<sequence>MVQLNGKEVGPIGYGLMGFTWRKQPVPDDQAFEAMRTALKNGKVFWNAGEFYGTKDHNSMTLLERYFAKYPEDADKVVLSFKGAADVETIHPDNSPDGVRRSLDNIIAQLKGRKKVDLFECARRDGTPFDVTFGVIQKEYIDTGKVGGICLSEVSAASIHDAVKHAKIAGVEVELSLFSTDVLHNGIAAACAEHNIPLIAYSPIGRGLLTGQIKKPEDIPDGDFRHHMPRFQPGNFDINLKLVKQVEDLAAKKGVTSAQLALGWVVALSKRPGMPEIIPIPGATTVARVEENAKLIELTEQEMAEIDTTLAQFEVAGGRYPAGAPVNT</sequence>
<keyword evidence="1" id="KW-0560">Oxidoreductase</keyword>
<dbReference type="Gene3D" id="3.20.20.100">
    <property type="entry name" value="NADP-dependent oxidoreductase domain"/>
    <property type="match status" value="1"/>
</dbReference>
<dbReference type="STRING" id="5466.A0A4R8RMX7"/>